<dbReference type="EMBL" id="BAET01000016">
    <property type="protein sequence ID" value="GAB55818.1"/>
    <property type="molecule type" value="Genomic_DNA"/>
</dbReference>
<organism evidence="1 2">
    <name type="scientific">Glaciecola punicea ACAM 611</name>
    <dbReference type="NCBI Taxonomy" id="1121923"/>
    <lineage>
        <taxon>Bacteria</taxon>
        <taxon>Pseudomonadati</taxon>
        <taxon>Pseudomonadota</taxon>
        <taxon>Gammaproteobacteria</taxon>
        <taxon>Alteromonadales</taxon>
        <taxon>Alteromonadaceae</taxon>
        <taxon>Glaciecola</taxon>
    </lineage>
</organism>
<gene>
    <name evidence="1" type="ORF">GPUN_1702</name>
</gene>
<keyword evidence="2" id="KW-1185">Reference proteome</keyword>
<dbReference type="Proteomes" id="UP000053586">
    <property type="component" value="Unassembled WGS sequence"/>
</dbReference>
<reference evidence="1 2" key="1">
    <citation type="journal article" date="2012" name="J. Bacteriol.">
        <title>Genome sequence of proteorhodopsin-containing sea ice bacterium Glaciecola punicea ACAM 611T.</title>
        <authorList>
            <person name="Qin Q.-L."/>
            <person name="Xie B.-B."/>
            <person name="Shu Y.-L."/>
            <person name="Rong J.-C."/>
            <person name="Zhao D.-L."/>
            <person name="Zhang X.-Y."/>
            <person name="Chen X.-L."/>
            <person name="Zhou B.-C."/>
            <person name="Zhanga Y.-Z."/>
        </authorList>
    </citation>
    <scope>NUCLEOTIDE SEQUENCE [LARGE SCALE GENOMIC DNA]</scope>
    <source>
        <strain evidence="1 2">ACAM 611</strain>
    </source>
</reference>
<sequence length="51" mass="5971">MNKNNIRAKIVEIRNTRLSVESFINLQQDITNLMQDEIIGHFEQVMHLGAF</sequence>
<evidence type="ECO:0000313" key="1">
    <source>
        <dbReference type="EMBL" id="GAB55818.1"/>
    </source>
</evidence>
<proteinExistence type="predicted"/>
<accession>H5TBZ1</accession>
<dbReference type="AlphaFoldDB" id="H5TBZ1"/>
<name>H5TBZ1_9ALTE</name>
<evidence type="ECO:0000313" key="2">
    <source>
        <dbReference type="Proteomes" id="UP000053586"/>
    </source>
</evidence>
<comment type="caution">
    <text evidence="1">The sequence shown here is derived from an EMBL/GenBank/DDBJ whole genome shotgun (WGS) entry which is preliminary data.</text>
</comment>
<protein>
    <submittedName>
        <fullName evidence="1">Uncharacterized protein</fullName>
    </submittedName>
</protein>
<reference evidence="1 2" key="2">
    <citation type="journal article" date="2017" name="Antonie Van Leeuwenhoek">
        <title>Rhizobium rhizosphaerae sp. nov., a novel species isolated from rice rhizosphere.</title>
        <authorList>
            <person name="Zhao J.J."/>
            <person name="Zhang J."/>
            <person name="Zhang R.J."/>
            <person name="Zhang C.W."/>
            <person name="Yin H.Q."/>
            <person name="Zhang X.X."/>
        </authorList>
    </citation>
    <scope>NUCLEOTIDE SEQUENCE [LARGE SCALE GENOMIC DNA]</scope>
    <source>
        <strain evidence="1 2">ACAM 611</strain>
    </source>
</reference>